<dbReference type="Pfam" id="PF08282">
    <property type="entry name" value="Hydrolase_3"/>
    <property type="match status" value="1"/>
</dbReference>
<dbReference type="PROSITE" id="PS01228">
    <property type="entry name" value="COF_1"/>
    <property type="match status" value="1"/>
</dbReference>
<evidence type="ECO:0000313" key="2">
    <source>
        <dbReference type="Proteomes" id="UP000319716"/>
    </source>
</evidence>
<dbReference type="PANTHER" id="PTHR10000:SF8">
    <property type="entry name" value="HAD SUPERFAMILY HYDROLASE-LIKE, TYPE 3"/>
    <property type="match status" value="1"/>
</dbReference>
<reference evidence="1 2" key="1">
    <citation type="submission" date="2017-11" db="EMBL/GenBank/DDBJ databases">
        <title>Draft Genome Sequence of Sporolactobacillus inulinus NBRC 111894 Isolated from Koso, a Japanese Sugar-Vegetable Fermented Beverage.</title>
        <authorList>
            <person name="Chiou T.Y."/>
            <person name="Oshima K."/>
            <person name="Suda W."/>
            <person name="Hattori M."/>
            <person name="Takahashi T."/>
        </authorList>
    </citation>
    <scope>NUCLEOTIDE SEQUENCE [LARGE SCALE GENOMIC DNA]</scope>
    <source>
        <strain evidence="1 2">NBRC111894</strain>
    </source>
</reference>
<dbReference type="SUPFAM" id="SSF56784">
    <property type="entry name" value="HAD-like"/>
    <property type="match status" value="1"/>
</dbReference>
<dbReference type="EMBL" id="BEXB01000024">
    <property type="protein sequence ID" value="GAY77342.1"/>
    <property type="molecule type" value="Genomic_DNA"/>
</dbReference>
<name>A0A4Y1ZDY4_9BACL</name>
<proteinExistence type="predicted"/>
<comment type="caution">
    <text evidence="1">The sequence shown here is derived from an EMBL/GenBank/DDBJ whole genome shotgun (WGS) entry which is preliminary data.</text>
</comment>
<evidence type="ECO:0008006" key="3">
    <source>
        <dbReference type="Google" id="ProtNLM"/>
    </source>
</evidence>
<dbReference type="Proteomes" id="UP000319716">
    <property type="component" value="Unassembled WGS sequence"/>
</dbReference>
<dbReference type="GO" id="GO:0016791">
    <property type="term" value="F:phosphatase activity"/>
    <property type="evidence" value="ECO:0007669"/>
    <property type="project" value="TreeGrafter"/>
</dbReference>
<organism evidence="1 2">
    <name type="scientific">Sporolactobacillus inulinus</name>
    <dbReference type="NCBI Taxonomy" id="2078"/>
    <lineage>
        <taxon>Bacteria</taxon>
        <taxon>Bacillati</taxon>
        <taxon>Bacillota</taxon>
        <taxon>Bacilli</taxon>
        <taxon>Bacillales</taxon>
        <taxon>Sporolactobacillaceae</taxon>
        <taxon>Sporolactobacillus</taxon>
    </lineage>
</organism>
<dbReference type="GO" id="GO:0000287">
    <property type="term" value="F:magnesium ion binding"/>
    <property type="evidence" value="ECO:0007669"/>
    <property type="project" value="TreeGrafter"/>
</dbReference>
<evidence type="ECO:0000313" key="1">
    <source>
        <dbReference type="EMBL" id="GAY77342.1"/>
    </source>
</evidence>
<dbReference type="Gene3D" id="3.40.50.1000">
    <property type="entry name" value="HAD superfamily/HAD-like"/>
    <property type="match status" value="1"/>
</dbReference>
<dbReference type="InterPro" id="IPR023214">
    <property type="entry name" value="HAD_sf"/>
</dbReference>
<dbReference type="AlphaFoldDB" id="A0A4Y1ZDY4"/>
<gene>
    <name evidence="1" type="ORF">NBRC111894_2896</name>
</gene>
<dbReference type="PANTHER" id="PTHR10000">
    <property type="entry name" value="PHOSPHOSERINE PHOSPHATASE"/>
    <property type="match status" value="1"/>
</dbReference>
<dbReference type="InterPro" id="IPR036412">
    <property type="entry name" value="HAD-like_sf"/>
</dbReference>
<dbReference type="RefSeq" id="WP_262392956.1">
    <property type="nucleotide sequence ID" value="NZ_BEXB01000024.1"/>
</dbReference>
<protein>
    <recommendedName>
        <fullName evidence="3">Hydrolase</fullName>
    </recommendedName>
</protein>
<dbReference type="GO" id="GO:0005829">
    <property type="term" value="C:cytosol"/>
    <property type="evidence" value="ECO:0007669"/>
    <property type="project" value="TreeGrafter"/>
</dbReference>
<sequence>MIKLLAMDMDGTLLNKHREISWGNLKALRDAHAKGVKLAIASGRAFLILAVKCVKLTWRRI</sequence>
<accession>A0A4Y1ZDY4</accession>